<reference evidence="2 3" key="2">
    <citation type="journal article" date="2008" name="Nature">
        <title>The Phaeodactylum genome reveals the evolutionary history of diatom genomes.</title>
        <authorList>
            <person name="Bowler C."/>
            <person name="Allen A.E."/>
            <person name="Badger J.H."/>
            <person name="Grimwood J."/>
            <person name="Jabbari K."/>
            <person name="Kuo A."/>
            <person name="Maheswari U."/>
            <person name="Martens C."/>
            <person name="Maumus F."/>
            <person name="Otillar R.P."/>
            <person name="Rayko E."/>
            <person name="Salamov A."/>
            <person name="Vandepoele K."/>
            <person name="Beszteri B."/>
            <person name="Gruber A."/>
            <person name="Heijde M."/>
            <person name="Katinka M."/>
            <person name="Mock T."/>
            <person name="Valentin K."/>
            <person name="Verret F."/>
            <person name="Berges J.A."/>
            <person name="Brownlee C."/>
            <person name="Cadoret J.P."/>
            <person name="Chiovitti A."/>
            <person name="Choi C.J."/>
            <person name="Coesel S."/>
            <person name="De Martino A."/>
            <person name="Detter J.C."/>
            <person name="Durkin C."/>
            <person name="Falciatore A."/>
            <person name="Fournet J."/>
            <person name="Haruta M."/>
            <person name="Huysman M.J."/>
            <person name="Jenkins B.D."/>
            <person name="Jiroutova K."/>
            <person name="Jorgensen R.E."/>
            <person name="Joubert Y."/>
            <person name="Kaplan A."/>
            <person name="Kroger N."/>
            <person name="Kroth P.G."/>
            <person name="La Roche J."/>
            <person name="Lindquist E."/>
            <person name="Lommer M."/>
            <person name="Martin-Jezequel V."/>
            <person name="Lopez P.J."/>
            <person name="Lucas S."/>
            <person name="Mangogna M."/>
            <person name="McGinnis K."/>
            <person name="Medlin L.K."/>
            <person name="Montsant A."/>
            <person name="Oudot-Le Secq M.P."/>
            <person name="Napoli C."/>
            <person name="Obornik M."/>
            <person name="Parker M.S."/>
            <person name="Petit J.L."/>
            <person name="Porcel B.M."/>
            <person name="Poulsen N."/>
            <person name="Robison M."/>
            <person name="Rychlewski L."/>
            <person name="Rynearson T.A."/>
            <person name="Schmutz J."/>
            <person name="Shapiro H."/>
            <person name="Siaut M."/>
            <person name="Stanley M."/>
            <person name="Sussman M.R."/>
            <person name="Taylor A.R."/>
            <person name="Vardi A."/>
            <person name="von Dassow P."/>
            <person name="Vyverman W."/>
            <person name="Willis A."/>
            <person name="Wyrwicz L.S."/>
            <person name="Rokhsar D.S."/>
            <person name="Weissenbach J."/>
            <person name="Armbrust E.V."/>
            <person name="Green B.R."/>
            <person name="Van de Peer Y."/>
            <person name="Grigoriev I.V."/>
        </authorList>
    </citation>
    <scope>NUCLEOTIDE SEQUENCE [LARGE SCALE GENOMIC DNA]</scope>
    <source>
        <strain evidence="2 3">CCMP1335</strain>
    </source>
</reference>
<dbReference type="EMBL" id="CM000639">
    <property type="protein sequence ID" value="EED95012.1"/>
    <property type="molecule type" value="Genomic_DNA"/>
</dbReference>
<feature type="compositionally biased region" description="Basic residues" evidence="1">
    <location>
        <begin position="198"/>
        <end position="207"/>
    </location>
</feature>
<feature type="compositionally biased region" description="Basic and acidic residues" evidence="1">
    <location>
        <begin position="160"/>
        <end position="170"/>
    </location>
</feature>
<reference evidence="2 3" key="1">
    <citation type="journal article" date="2004" name="Science">
        <title>The genome of the diatom Thalassiosira pseudonana: ecology, evolution, and metabolism.</title>
        <authorList>
            <person name="Armbrust E.V."/>
            <person name="Berges J.A."/>
            <person name="Bowler C."/>
            <person name="Green B.R."/>
            <person name="Martinez D."/>
            <person name="Putnam N.H."/>
            <person name="Zhou S."/>
            <person name="Allen A.E."/>
            <person name="Apt K.E."/>
            <person name="Bechner M."/>
            <person name="Brzezinski M.A."/>
            <person name="Chaal B.K."/>
            <person name="Chiovitti A."/>
            <person name="Davis A.K."/>
            <person name="Demarest M.S."/>
            <person name="Detter J.C."/>
            <person name="Glavina T."/>
            <person name="Goodstein D."/>
            <person name="Hadi M.Z."/>
            <person name="Hellsten U."/>
            <person name="Hildebrand M."/>
            <person name="Jenkins B.D."/>
            <person name="Jurka J."/>
            <person name="Kapitonov V.V."/>
            <person name="Kroger N."/>
            <person name="Lau W.W."/>
            <person name="Lane T.W."/>
            <person name="Larimer F.W."/>
            <person name="Lippmeier J.C."/>
            <person name="Lucas S."/>
            <person name="Medina M."/>
            <person name="Montsant A."/>
            <person name="Obornik M."/>
            <person name="Parker M.S."/>
            <person name="Palenik B."/>
            <person name="Pazour G.J."/>
            <person name="Richardson P.M."/>
            <person name="Rynearson T.A."/>
            <person name="Saito M.A."/>
            <person name="Schwartz D.C."/>
            <person name="Thamatrakoln K."/>
            <person name="Valentin K."/>
            <person name="Vardi A."/>
            <person name="Wilkerson F.P."/>
            <person name="Rokhsar D.S."/>
        </authorList>
    </citation>
    <scope>NUCLEOTIDE SEQUENCE [LARGE SCALE GENOMIC DNA]</scope>
    <source>
        <strain evidence="2 3">CCMP1335</strain>
    </source>
</reference>
<feature type="region of interest" description="Disordered" evidence="1">
    <location>
        <begin position="113"/>
        <end position="223"/>
    </location>
</feature>
<dbReference type="InParanoid" id="B8BVW7"/>
<dbReference type="PaxDb" id="35128-Thaps21549"/>
<dbReference type="HOGENOM" id="CLU_357737_0_0_1"/>
<evidence type="ECO:0000313" key="3">
    <source>
        <dbReference type="Proteomes" id="UP000001449"/>
    </source>
</evidence>
<proteinExistence type="predicted"/>
<accession>B8BVW7</accession>
<gene>
    <name evidence="2" type="ORF">THAPSDRAFT_21549</name>
</gene>
<feature type="compositionally biased region" description="Basic and acidic residues" evidence="1">
    <location>
        <begin position="753"/>
        <end position="769"/>
    </location>
</feature>
<dbReference type="KEGG" id="tps:THAPSDRAFT_21549"/>
<feature type="compositionally biased region" description="Acidic residues" evidence="1">
    <location>
        <begin position="770"/>
        <end position="784"/>
    </location>
</feature>
<dbReference type="AlphaFoldDB" id="B8BVW7"/>
<keyword evidence="3" id="KW-1185">Reference proteome</keyword>
<dbReference type="RefSeq" id="XP_002287569.1">
    <property type="nucleotide sequence ID" value="XM_002287533.1"/>
</dbReference>
<feature type="compositionally biased region" description="Polar residues" evidence="1">
    <location>
        <begin position="116"/>
        <end position="127"/>
    </location>
</feature>
<feature type="compositionally biased region" description="Low complexity" evidence="1">
    <location>
        <begin position="175"/>
        <end position="189"/>
    </location>
</feature>
<feature type="compositionally biased region" description="Low complexity" evidence="1">
    <location>
        <begin position="136"/>
        <end position="149"/>
    </location>
</feature>
<evidence type="ECO:0000313" key="2">
    <source>
        <dbReference type="EMBL" id="EED95012.1"/>
    </source>
</evidence>
<protein>
    <submittedName>
        <fullName evidence="2">Uncharacterized protein</fullName>
    </submittedName>
</protein>
<name>B8BVW7_THAPS</name>
<evidence type="ECO:0000256" key="1">
    <source>
        <dbReference type="SAM" id="MobiDB-lite"/>
    </source>
</evidence>
<dbReference type="GeneID" id="7452924"/>
<feature type="region of interest" description="Disordered" evidence="1">
    <location>
        <begin position="727"/>
        <end position="784"/>
    </location>
</feature>
<organism evidence="2 3">
    <name type="scientific">Thalassiosira pseudonana</name>
    <name type="common">Marine diatom</name>
    <name type="synonym">Cyclotella nana</name>
    <dbReference type="NCBI Taxonomy" id="35128"/>
    <lineage>
        <taxon>Eukaryota</taxon>
        <taxon>Sar</taxon>
        <taxon>Stramenopiles</taxon>
        <taxon>Ochrophyta</taxon>
        <taxon>Bacillariophyta</taxon>
        <taxon>Coscinodiscophyceae</taxon>
        <taxon>Thalassiosirophycidae</taxon>
        <taxon>Thalassiosirales</taxon>
        <taxon>Thalassiosiraceae</taxon>
        <taxon>Thalassiosira</taxon>
    </lineage>
</organism>
<sequence>MNNDNGSSIRSSFSSLSSSSLLNNNEVAEMAAALGEQVAVANEVHVDVGGTAAFSLGDRANVGGVASTPNTNHNIGGGGGRRLSAAAVAGSSYVVDMPLSGGRVYDAADGGVGWRQENTTNQNGVHSSSHDVAAAPSSPSSERQQYQQQQRRRPIAACRSHIDPATDMHDGNIASNQSNKPPSVSSNNNAGGTNNPSRRVKSPRSRHSPGGPPPNPSSSPNYPELNSFLTLDVRQFRKLEDAILEVRFFLERIRKMVAQDNASLMRIRGEKIPLFVTLVTGAAVTGTHGTAIRNVLQKIFRNRGINFIDAGGESFQVDALSGCDGIDDDDDSDCDAPPPLAASAAASRGLSSLGISGAVLPLNNHKVPPFVTSASSMTMPTIHPPPSTSLHSLNSLPPPPPAPSGMLNAGAMAQASGSLYPTPSSLAPLPLPPSMPTPNFAGLNIMSLPPLSSNSQPPMSSPYAPLNVGTASMPLTTLSPQISADDAAIRALIMAEARSGATQSRSAAPTLFNDNLLRQAVTESQHYHMAHSRELLHHDIEFRRSIELASAQSAAQSNTVRGEMLETERKNLELAQELSLKSEQEYRRMLSEFDHLMEHAIQQSKADNAQEIDEENLVQMISQQSILDAKYQQTQAEKKYVLELELALKESERFEMLKREEEELTRRSEEELVRHIMSKSQTQAKQPSVSTGDEEDVFNKILEQSRAEEDDKARSAAEEERIELEKALQISLQEGQKSDEEEQEQMNMALESSLHDGEYYDEFENKQNELEEERVNEDDPVVDE</sequence>
<feature type="region of interest" description="Disordered" evidence="1">
    <location>
        <begin position="378"/>
        <end position="403"/>
    </location>
</feature>
<dbReference type="Proteomes" id="UP000001449">
    <property type="component" value="Chromosome 2"/>
</dbReference>